<evidence type="ECO:0000313" key="2">
    <source>
        <dbReference type="EMBL" id="MBM6401184.1"/>
    </source>
</evidence>
<sequence>MSTRPVTPPTLPGPSRPVHRCGGYGPVPVDVDEVWQRVQPVGEVSLSGRPVLVVLLAALVAVGVGPVWRVLRLGVTLVHELGHAGVGILCGRRFTGFVLRGDMSGHAVTVGPARGFGRVATTWAGYPAPAVVGAAAVWLAGRGWGPSVLAAVLVVLLVALVRSRSVLTAIVVLAVGAVTGWLWWSGSDRLHAQVLVGTGVVLVVGAWRHLGAVAGSRDRSASDAAVLAQLTGVPRVLWVVSFALVCAGATWLTASTVLAAL</sequence>
<feature type="transmembrane region" description="Helical" evidence="1">
    <location>
        <begin position="51"/>
        <end position="71"/>
    </location>
</feature>
<feature type="transmembrane region" description="Helical" evidence="1">
    <location>
        <begin position="236"/>
        <end position="260"/>
    </location>
</feature>
<comment type="caution">
    <text evidence="2">The sequence shown here is derived from an EMBL/GenBank/DDBJ whole genome shotgun (WGS) entry which is preliminary data.</text>
</comment>
<feature type="transmembrane region" description="Helical" evidence="1">
    <location>
        <begin position="190"/>
        <end position="210"/>
    </location>
</feature>
<keyword evidence="1" id="KW-0812">Transmembrane</keyword>
<dbReference type="Pfam" id="PF13398">
    <property type="entry name" value="Peptidase_M50B"/>
    <property type="match status" value="1"/>
</dbReference>
<protein>
    <submittedName>
        <fullName evidence="2">M50 family metallopeptidase</fullName>
    </submittedName>
</protein>
<gene>
    <name evidence="2" type="ORF">JQN70_12350</name>
</gene>
<keyword evidence="1" id="KW-1133">Transmembrane helix</keyword>
<organism evidence="2 3">
    <name type="scientific">Phycicoccus sonneratiae</name>
    <dbReference type="NCBI Taxonomy" id="2807628"/>
    <lineage>
        <taxon>Bacteria</taxon>
        <taxon>Bacillati</taxon>
        <taxon>Actinomycetota</taxon>
        <taxon>Actinomycetes</taxon>
        <taxon>Micrococcales</taxon>
        <taxon>Intrasporangiaceae</taxon>
        <taxon>Phycicoccus</taxon>
    </lineage>
</organism>
<reference evidence="2" key="1">
    <citation type="submission" date="2021-02" db="EMBL/GenBank/DDBJ databases">
        <title>Phycicoccus sp. MQZ13P-5T, whole genome shotgun sequence.</title>
        <authorList>
            <person name="Tuo L."/>
        </authorList>
    </citation>
    <scope>NUCLEOTIDE SEQUENCE</scope>
    <source>
        <strain evidence="2">MQZ13P-5</strain>
    </source>
</reference>
<keyword evidence="1" id="KW-0472">Membrane</keyword>
<feature type="transmembrane region" description="Helical" evidence="1">
    <location>
        <begin position="143"/>
        <end position="161"/>
    </location>
</feature>
<evidence type="ECO:0000313" key="3">
    <source>
        <dbReference type="Proteomes" id="UP001430172"/>
    </source>
</evidence>
<dbReference type="EMBL" id="JAFDVD010000013">
    <property type="protein sequence ID" value="MBM6401184.1"/>
    <property type="molecule type" value="Genomic_DNA"/>
</dbReference>
<dbReference type="InterPro" id="IPR049500">
    <property type="entry name" value="Peptidase_M50B-like"/>
</dbReference>
<keyword evidence="3" id="KW-1185">Reference proteome</keyword>
<accession>A0ABS2CQ56</accession>
<dbReference type="Proteomes" id="UP001430172">
    <property type="component" value="Unassembled WGS sequence"/>
</dbReference>
<name>A0ABS2CQ56_9MICO</name>
<feature type="transmembrane region" description="Helical" evidence="1">
    <location>
        <begin position="166"/>
        <end position="184"/>
    </location>
</feature>
<proteinExistence type="predicted"/>
<evidence type="ECO:0000256" key="1">
    <source>
        <dbReference type="SAM" id="Phobius"/>
    </source>
</evidence>